<keyword evidence="4 5" id="KW-0472">Membrane</keyword>
<dbReference type="OrthoDB" id="9886056at2"/>
<dbReference type="EMBL" id="VIGC01000027">
    <property type="protein sequence ID" value="TQE94147.1"/>
    <property type="molecule type" value="Genomic_DNA"/>
</dbReference>
<dbReference type="InterPro" id="IPR006977">
    <property type="entry name" value="Yip1_dom"/>
</dbReference>
<name>A0A540VBK2_9CHLR</name>
<dbReference type="AlphaFoldDB" id="A0A540VBK2"/>
<keyword evidence="3 5" id="KW-1133">Transmembrane helix</keyword>
<accession>A0A540VBK2</accession>
<comment type="subcellular location">
    <subcellularLocation>
        <location evidence="1">Membrane</location>
        <topology evidence="1">Multi-pass membrane protein</topology>
    </subcellularLocation>
</comment>
<comment type="caution">
    <text evidence="7">The sequence shown here is derived from an EMBL/GenBank/DDBJ whole genome shotgun (WGS) entry which is preliminary data.</text>
</comment>
<feature type="transmembrane region" description="Helical" evidence="5">
    <location>
        <begin position="66"/>
        <end position="91"/>
    </location>
</feature>
<dbReference type="GO" id="GO:0016020">
    <property type="term" value="C:membrane"/>
    <property type="evidence" value="ECO:0007669"/>
    <property type="project" value="UniProtKB-SubCell"/>
</dbReference>
<reference evidence="7 8" key="1">
    <citation type="submission" date="2019-06" db="EMBL/GenBank/DDBJ databases">
        <title>Genome sequence of Litorilinea aerophila BAA-2444.</title>
        <authorList>
            <person name="Maclea K.S."/>
            <person name="Maurais E.G."/>
            <person name="Iannazzi L.C."/>
        </authorList>
    </citation>
    <scope>NUCLEOTIDE SEQUENCE [LARGE SCALE GENOMIC DNA]</scope>
    <source>
        <strain evidence="7 8">ATCC BAA-2444</strain>
    </source>
</reference>
<keyword evidence="8" id="KW-1185">Reference proteome</keyword>
<evidence type="ECO:0000256" key="5">
    <source>
        <dbReference type="SAM" id="Phobius"/>
    </source>
</evidence>
<dbReference type="InParanoid" id="A0A540VBK2"/>
<evidence type="ECO:0000256" key="1">
    <source>
        <dbReference type="ARBA" id="ARBA00004141"/>
    </source>
</evidence>
<feature type="transmembrane region" description="Helical" evidence="5">
    <location>
        <begin position="221"/>
        <end position="248"/>
    </location>
</feature>
<dbReference type="Proteomes" id="UP000317371">
    <property type="component" value="Unassembled WGS sequence"/>
</dbReference>
<gene>
    <name evidence="7" type="ORF">FKZ61_18130</name>
</gene>
<evidence type="ECO:0000256" key="3">
    <source>
        <dbReference type="ARBA" id="ARBA00022989"/>
    </source>
</evidence>
<evidence type="ECO:0000256" key="4">
    <source>
        <dbReference type="ARBA" id="ARBA00023136"/>
    </source>
</evidence>
<feature type="transmembrane region" description="Helical" evidence="5">
    <location>
        <begin position="177"/>
        <end position="209"/>
    </location>
</feature>
<protein>
    <submittedName>
        <fullName evidence="7">YIP1 family protein</fullName>
    </submittedName>
</protein>
<proteinExistence type="predicted"/>
<keyword evidence="2 5" id="KW-0812">Transmembrane</keyword>
<feature type="transmembrane region" description="Helical" evidence="5">
    <location>
        <begin position="137"/>
        <end position="157"/>
    </location>
</feature>
<evidence type="ECO:0000256" key="2">
    <source>
        <dbReference type="ARBA" id="ARBA00022692"/>
    </source>
</evidence>
<feature type="domain" description="Yip1" evidence="6">
    <location>
        <begin position="45"/>
        <end position="238"/>
    </location>
</feature>
<dbReference type="Pfam" id="PF04893">
    <property type="entry name" value="Yip1"/>
    <property type="match status" value="1"/>
</dbReference>
<evidence type="ECO:0000313" key="8">
    <source>
        <dbReference type="Proteomes" id="UP000317371"/>
    </source>
</evidence>
<sequence length="253" mass="27059">MGRDVVQRHLAPVCFLQPQLDSTTLSEPHKEGFMDISAIIQTWSKVLTQPGEAVFQEEKARPNATLLTAIIWVLVAAVIAGVLNLIRGMIFVTSSGGFEMMLRQMDLPPEVIQQFNMIMSPGMMTGLMGAQTIASIILSPIFFLIGVGILHLVASLLGGQGDFGRYAYLNATFQAPITIASAILGFVPFLGGCLSFLLAIYGIVLAYFATKVNYGLTSGKALVVVLVPVILVFLVFICMFLGLAGLLLSTGGS</sequence>
<evidence type="ECO:0000313" key="7">
    <source>
        <dbReference type="EMBL" id="TQE94147.1"/>
    </source>
</evidence>
<organism evidence="7 8">
    <name type="scientific">Litorilinea aerophila</name>
    <dbReference type="NCBI Taxonomy" id="1204385"/>
    <lineage>
        <taxon>Bacteria</taxon>
        <taxon>Bacillati</taxon>
        <taxon>Chloroflexota</taxon>
        <taxon>Caldilineae</taxon>
        <taxon>Caldilineales</taxon>
        <taxon>Caldilineaceae</taxon>
        <taxon>Litorilinea</taxon>
    </lineage>
</organism>
<evidence type="ECO:0000259" key="6">
    <source>
        <dbReference type="Pfam" id="PF04893"/>
    </source>
</evidence>